<proteinExistence type="predicted"/>
<feature type="transmembrane region" description="Helical" evidence="1">
    <location>
        <begin position="248"/>
        <end position="274"/>
    </location>
</feature>
<feature type="transmembrane region" description="Helical" evidence="1">
    <location>
        <begin position="138"/>
        <end position="157"/>
    </location>
</feature>
<keyword evidence="1" id="KW-0472">Membrane</keyword>
<evidence type="ECO:0000256" key="1">
    <source>
        <dbReference type="SAM" id="Phobius"/>
    </source>
</evidence>
<evidence type="ECO:0008006" key="4">
    <source>
        <dbReference type="Google" id="ProtNLM"/>
    </source>
</evidence>
<evidence type="ECO:0000313" key="2">
    <source>
        <dbReference type="EMBL" id="KAK9745683.1"/>
    </source>
</evidence>
<gene>
    <name evidence="2" type="ORF">QE152_g6696</name>
</gene>
<dbReference type="Proteomes" id="UP001458880">
    <property type="component" value="Unassembled WGS sequence"/>
</dbReference>
<keyword evidence="3" id="KW-1185">Reference proteome</keyword>
<comment type="caution">
    <text evidence="2">The sequence shown here is derived from an EMBL/GenBank/DDBJ whole genome shotgun (WGS) entry which is preliminary data.</text>
</comment>
<organism evidence="2 3">
    <name type="scientific">Popillia japonica</name>
    <name type="common">Japanese beetle</name>
    <dbReference type="NCBI Taxonomy" id="7064"/>
    <lineage>
        <taxon>Eukaryota</taxon>
        <taxon>Metazoa</taxon>
        <taxon>Ecdysozoa</taxon>
        <taxon>Arthropoda</taxon>
        <taxon>Hexapoda</taxon>
        <taxon>Insecta</taxon>
        <taxon>Pterygota</taxon>
        <taxon>Neoptera</taxon>
        <taxon>Endopterygota</taxon>
        <taxon>Coleoptera</taxon>
        <taxon>Polyphaga</taxon>
        <taxon>Scarabaeiformia</taxon>
        <taxon>Scarabaeidae</taxon>
        <taxon>Rutelinae</taxon>
        <taxon>Popillia</taxon>
    </lineage>
</organism>
<protein>
    <recommendedName>
        <fullName evidence="4">Gustatory receptor</fullName>
    </recommendedName>
</protein>
<dbReference type="EMBL" id="JASPKY010000046">
    <property type="protein sequence ID" value="KAK9745683.1"/>
    <property type="molecule type" value="Genomic_DNA"/>
</dbReference>
<keyword evidence="1" id="KW-0812">Transmembrane</keyword>
<feature type="transmembrane region" description="Helical" evidence="1">
    <location>
        <begin position="82"/>
        <end position="107"/>
    </location>
</feature>
<name>A0AAW1MHJ7_POPJA</name>
<feature type="transmembrane region" description="Helical" evidence="1">
    <location>
        <begin position="21"/>
        <end position="42"/>
    </location>
</feature>
<accession>A0AAW1MHJ7</accession>
<sequence length="318" mass="37083">MIIHHFKKIKAFLLKKRQKTFLEKIDYVLIFGNIFGCVFFSIKKKPAYINIIISLPLQALFIAHTTNYLYNFNGENYKTTEVLDTSDLFCMVLMLTAAVLHLLYFLIWRNQYRKLIIKMDELNKFLDMERSECYRINYTQIGFITTVTIVLIIMYNVDAQTMQKSLGRCADLGVIFISFGVNDYLLSFILKEKHHQLSVLNRKIVEMDREFNSRTIKEDMKRISVIVNINQMVNSSAVSLNNFFNLSLVFNLTGVIISIIRMLDFLFVILSVLVVERMFDIAGSLACIGRIIGALLYLRAQLKNWMKISEEVSKAWRL</sequence>
<reference evidence="2 3" key="1">
    <citation type="journal article" date="2024" name="BMC Genomics">
        <title>De novo assembly and annotation of Popillia japonica's genome with initial clues to its potential as an invasive pest.</title>
        <authorList>
            <person name="Cucini C."/>
            <person name="Boschi S."/>
            <person name="Funari R."/>
            <person name="Cardaioli E."/>
            <person name="Iannotti N."/>
            <person name="Marturano G."/>
            <person name="Paoli F."/>
            <person name="Bruttini M."/>
            <person name="Carapelli A."/>
            <person name="Frati F."/>
            <person name="Nardi F."/>
        </authorList>
    </citation>
    <scope>NUCLEOTIDE SEQUENCE [LARGE SCALE GENOMIC DNA]</scope>
    <source>
        <strain evidence="2">DMR45628</strain>
    </source>
</reference>
<feature type="transmembrane region" description="Helical" evidence="1">
    <location>
        <begin position="169"/>
        <end position="190"/>
    </location>
</feature>
<evidence type="ECO:0000313" key="3">
    <source>
        <dbReference type="Proteomes" id="UP001458880"/>
    </source>
</evidence>
<dbReference type="AlphaFoldDB" id="A0AAW1MHJ7"/>
<keyword evidence="1" id="KW-1133">Transmembrane helix</keyword>
<feature type="transmembrane region" description="Helical" evidence="1">
    <location>
        <begin position="48"/>
        <end position="70"/>
    </location>
</feature>
<feature type="transmembrane region" description="Helical" evidence="1">
    <location>
        <begin position="281"/>
        <end position="300"/>
    </location>
</feature>